<keyword evidence="3" id="KW-0472">Membrane</keyword>
<dbReference type="GO" id="GO:0048018">
    <property type="term" value="F:receptor ligand activity"/>
    <property type="evidence" value="ECO:0007669"/>
    <property type="project" value="InterPro"/>
</dbReference>
<evidence type="ECO:0000256" key="2">
    <source>
        <dbReference type="SAM" id="MobiDB-lite"/>
    </source>
</evidence>
<keyword evidence="3" id="KW-1133">Transmembrane helix</keyword>
<feature type="region of interest" description="Disordered" evidence="2">
    <location>
        <begin position="153"/>
        <end position="174"/>
    </location>
</feature>
<dbReference type="KEGG" id="dci:103508439"/>
<dbReference type="OrthoDB" id="6233064at2759"/>
<dbReference type="GO" id="GO:0007173">
    <property type="term" value="P:epidermal growth factor receptor signaling pathway"/>
    <property type="evidence" value="ECO:0007669"/>
    <property type="project" value="InterPro"/>
</dbReference>
<dbReference type="InterPro" id="IPR043403">
    <property type="entry name" value="Gurken/Spitz"/>
</dbReference>
<keyword evidence="3" id="KW-0812">Transmembrane</keyword>
<evidence type="ECO:0000256" key="3">
    <source>
        <dbReference type="SAM" id="Phobius"/>
    </source>
</evidence>
<feature type="compositionally biased region" description="Pro residues" evidence="2">
    <location>
        <begin position="226"/>
        <end position="237"/>
    </location>
</feature>
<keyword evidence="1" id="KW-1015">Disulfide bond</keyword>
<dbReference type="PROSITE" id="PS50026">
    <property type="entry name" value="EGF_3"/>
    <property type="match status" value="1"/>
</dbReference>
<dbReference type="RefSeq" id="XP_026678845.1">
    <property type="nucleotide sequence ID" value="XM_026823044.1"/>
</dbReference>
<organism evidence="5 6">
    <name type="scientific">Diaphorina citri</name>
    <name type="common">Asian citrus psyllid</name>
    <dbReference type="NCBI Taxonomy" id="121845"/>
    <lineage>
        <taxon>Eukaryota</taxon>
        <taxon>Metazoa</taxon>
        <taxon>Ecdysozoa</taxon>
        <taxon>Arthropoda</taxon>
        <taxon>Hexapoda</taxon>
        <taxon>Insecta</taxon>
        <taxon>Pterygota</taxon>
        <taxon>Neoptera</taxon>
        <taxon>Paraneoptera</taxon>
        <taxon>Hemiptera</taxon>
        <taxon>Sternorrhyncha</taxon>
        <taxon>Psylloidea</taxon>
        <taxon>Psyllidae</taxon>
        <taxon>Diaphorininae</taxon>
        <taxon>Diaphorina</taxon>
    </lineage>
</organism>
<dbReference type="PANTHER" id="PTHR12332:SF1">
    <property type="entry name" value="KEREN-RELATED"/>
    <property type="match status" value="1"/>
</dbReference>
<dbReference type="CDD" id="cd00054">
    <property type="entry name" value="EGF_CA"/>
    <property type="match status" value="1"/>
</dbReference>
<dbReference type="SMART" id="SM00181">
    <property type="entry name" value="EGF"/>
    <property type="match status" value="1"/>
</dbReference>
<evidence type="ECO:0000259" key="4">
    <source>
        <dbReference type="PROSITE" id="PS50026"/>
    </source>
</evidence>
<dbReference type="PaxDb" id="121845-A0A3Q0IWS7"/>
<evidence type="ECO:0000313" key="6">
    <source>
        <dbReference type="RefSeq" id="XP_026678845.1"/>
    </source>
</evidence>
<feature type="disulfide bond" evidence="1">
    <location>
        <begin position="85"/>
        <end position="94"/>
    </location>
</feature>
<reference evidence="6 7" key="1">
    <citation type="submission" date="2025-04" db="UniProtKB">
        <authorList>
            <consortium name="RefSeq"/>
        </authorList>
    </citation>
    <scope>IDENTIFICATION</scope>
</reference>
<dbReference type="RefSeq" id="XP_026678846.1">
    <property type="nucleotide sequence ID" value="XM_026823045.1"/>
</dbReference>
<evidence type="ECO:0000256" key="1">
    <source>
        <dbReference type="PROSITE-ProRule" id="PRU00076"/>
    </source>
</evidence>
<proteinExistence type="predicted"/>
<feature type="transmembrane region" description="Helical" evidence="3">
    <location>
        <begin position="115"/>
        <end position="137"/>
    </location>
</feature>
<protein>
    <submittedName>
        <fullName evidence="6">Protein spitz-like isoform X1</fullName>
    </submittedName>
    <submittedName>
        <fullName evidence="7">Protein spitz-like isoform X2</fullName>
    </submittedName>
</protein>
<name>A0A3Q0IWS7_DIACI</name>
<dbReference type="SUPFAM" id="SSF57196">
    <property type="entry name" value="EGF/Laminin"/>
    <property type="match status" value="1"/>
</dbReference>
<dbReference type="PANTHER" id="PTHR12332">
    <property type="entry name" value="KEREN-RELATED"/>
    <property type="match status" value="1"/>
</dbReference>
<dbReference type="PROSITE" id="PS00022">
    <property type="entry name" value="EGF_1"/>
    <property type="match status" value="1"/>
</dbReference>
<dbReference type="InterPro" id="IPR000742">
    <property type="entry name" value="EGF"/>
</dbReference>
<dbReference type="GO" id="GO:0005154">
    <property type="term" value="F:epidermal growth factor receptor binding"/>
    <property type="evidence" value="ECO:0007669"/>
    <property type="project" value="InterPro"/>
</dbReference>
<accession>A0A3Q0IWS7</accession>
<dbReference type="GeneID" id="103508439"/>
<dbReference type="PROSITE" id="PS01186">
    <property type="entry name" value="EGF_2"/>
    <property type="match status" value="1"/>
</dbReference>
<dbReference type="AlphaFoldDB" id="A0A3Q0IWS7"/>
<dbReference type="Gene3D" id="2.10.25.10">
    <property type="entry name" value="Laminin"/>
    <property type="match status" value="1"/>
</dbReference>
<sequence length="256" mass="28054">MCMSLFFDPEKKRFSNTTRLSQNDTCEACSSRSTPKPRPPSPTPRPNITFHTYACPPTYATWYCLNGATCFTVKIGESLLYNCECADGYMGQRCEFKDLDGSYLPSRKQVMLETASIASGASIAVFLVVILCFSLYVHCQRRKKQAQAASVCCTDGPGSSLQRPRMPFERRPSPADFVLTRITTEAPRAADTRTSITITGKGDSVSASQLYHQSSPPLPHMSHPPSCTPLPPAPSQPPDDIKADMRSSQVSATLIV</sequence>
<comment type="caution">
    <text evidence="1">Lacks conserved residue(s) required for the propagation of feature annotation.</text>
</comment>
<gene>
    <name evidence="6 7" type="primary">LOC103508439</name>
</gene>
<keyword evidence="1" id="KW-0245">EGF-like domain</keyword>
<dbReference type="STRING" id="121845.A0A3Q0IWS7"/>
<dbReference type="Proteomes" id="UP000079169">
    <property type="component" value="Unplaced"/>
</dbReference>
<feature type="domain" description="EGF-like" evidence="4">
    <location>
        <begin position="51"/>
        <end position="95"/>
    </location>
</feature>
<evidence type="ECO:0000313" key="7">
    <source>
        <dbReference type="RefSeq" id="XP_026678846.1"/>
    </source>
</evidence>
<evidence type="ECO:0000313" key="5">
    <source>
        <dbReference type="Proteomes" id="UP000079169"/>
    </source>
</evidence>
<keyword evidence="5" id="KW-1185">Reference proteome</keyword>
<feature type="compositionally biased region" description="Polar residues" evidence="2">
    <location>
        <begin position="246"/>
        <end position="256"/>
    </location>
</feature>
<feature type="compositionally biased region" description="Low complexity" evidence="2">
    <location>
        <begin position="212"/>
        <end position="225"/>
    </location>
</feature>
<feature type="region of interest" description="Disordered" evidence="2">
    <location>
        <begin position="208"/>
        <end position="256"/>
    </location>
</feature>